<dbReference type="Proteomes" id="UP000712600">
    <property type="component" value="Unassembled WGS sequence"/>
</dbReference>
<organism evidence="1 2">
    <name type="scientific">Brassica cretica</name>
    <name type="common">Mustard</name>
    <dbReference type="NCBI Taxonomy" id="69181"/>
    <lineage>
        <taxon>Eukaryota</taxon>
        <taxon>Viridiplantae</taxon>
        <taxon>Streptophyta</taxon>
        <taxon>Embryophyta</taxon>
        <taxon>Tracheophyta</taxon>
        <taxon>Spermatophyta</taxon>
        <taxon>Magnoliopsida</taxon>
        <taxon>eudicotyledons</taxon>
        <taxon>Gunneridae</taxon>
        <taxon>Pentapetalae</taxon>
        <taxon>rosids</taxon>
        <taxon>malvids</taxon>
        <taxon>Brassicales</taxon>
        <taxon>Brassicaceae</taxon>
        <taxon>Brassiceae</taxon>
        <taxon>Brassica</taxon>
    </lineage>
</organism>
<dbReference type="EMBL" id="QGKX02001290">
    <property type="protein sequence ID" value="KAF3536336.1"/>
    <property type="molecule type" value="Genomic_DNA"/>
</dbReference>
<evidence type="ECO:0000313" key="1">
    <source>
        <dbReference type="EMBL" id="KAF3536336.1"/>
    </source>
</evidence>
<evidence type="ECO:0000313" key="2">
    <source>
        <dbReference type="Proteomes" id="UP000712600"/>
    </source>
</evidence>
<protein>
    <submittedName>
        <fullName evidence="1">Uncharacterized protein</fullName>
    </submittedName>
</protein>
<reference evidence="1" key="1">
    <citation type="submission" date="2019-12" db="EMBL/GenBank/DDBJ databases">
        <title>Genome sequencing and annotation of Brassica cretica.</title>
        <authorList>
            <person name="Studholme D.J."/>
            <person name="Sarris P."/>
        </authorList>
    </citation>
    <scope>NUCLEOTIDE SEQUENCE</scope>
    <source>
        <strain evidence="1">PFS-109/04</strain>
        <tissue evidence="1">Leaf</tissue>
    </source>
</reference>
<gene>
    <name evidence="1" type="ORF">F2Q69_00021927</name>
</gene>
<sequence length="126" mass="13816">MSANLAPRPCIYRDRESELPWGQKGGSCNRKGQALRLIVHATAPSSNRATITVQLPDHPSSSPKLPFTPSWLSLSSLMPLTFSLSHDTLVLRSDDLTGVSPRTMARPDRSYLGSGTLQSWSHRSIC</sequence>
<proteinExistence type="predicted"/>
<dbReference type="AlphaFoldDB" id="A0A8S9Q3M8"/>
<accession>A0A8S9Q3M8</accession>
<name>A0A8S9Q3M8_BRACR</name>
<comment type="caution">
    <text evidence="1">The sequence shown here is derived from an EMBL/GenBank/DDBJ whole genome shotgun (WGS) entry which is preliminary data.</text>
</comment>